<comment type="caution">
    <text evidence="1">The sequence shown here is derived from an EMBL/GenBank/DDBJ whole genome shotgun (WGS) entry which is preliminary data.</text>
</comment>
<accession>A0A4R7JAK8</accession>
<sequence length="324" mass="34548">MKALSELFVVAYGNKLDMNKMTPAMPGTGVAFVGRIGGLNGKAGVAGCVRPVPGLEPFPSGWLTVALGGSRLLSSYVQQRPFYTAQNVAVLEPRDPGMPLVQKLYYAMCIRANAFRYSAFGREANRTLGAVLLPSEIPQWVDEAEIPALSLSGTADLGTVMGQYPGSSDEMVPITDHFDIEYGHGLSMSTLTTVSAPEGVNFVSRKTRDNGVAGRVLVPDGVTLAPAGTLSVALSATPLATFFQSEPYVTGYHVAILRPKTQMSIGELLWWKMAVEANKYRYSYGRQANRTLSSLLVPAAPAACVAEVLRELSVGGREIEAIGA</sequence>
<evidence type="ECO:0000313" key="2">
    <source>
        <dbReference type="Proteomes" id="UP000295371"/>
    </source>
</evidence>
<name>A0A4R7JAK8_9ACTN</name>
<dbReference type="Proteomes" id="UP000295371">
    <property type="component" value="Unassembled WGS sequence"/>
</dbReference>
<evidence type="ECO:0008006" key="3">
    <source>
        <dbReference type="Google" id="ProtNLM"/>
    </source>
</evidence>
<dbReference type="EMBL" id="SOAW01000001">
    <property type="protein sequence ID" value="TDT33429.1"/>
    <property type="molecule type" value="Genomic_DNA"/>
</dbReference>
<dbReference type="OrthoDB" id="5109672at2"/>
<dbReference type="RefSeq" id="WP_133753945.1">
    <property type="nucleotide sequence ID" value="NZ_CP171129.1"/>
</dbReference>
<keyword evidence="2" id="KW-1185">Reference proteome</keyword>
<proteinExistence type="predicted"/>
<organism evidence="1 2">
    <name type="scientific">Naumannella halotolerans</name>
    <dbReference type="NCBI Taxonomy" id="993414"/>
    <lineage>
        <taxon>Bacteria</taxon>
        <taxon>Bacillati</taxon>
        <taxon>Actinomycetota</taxon>
        <taxon>Actinomycetes</taxon>
        <taxon>Propionibacteriales</taxon>
        <taxon>Propionibacteriaceae</taxon>
        <taxon>Naumannella</taxon>
    </lineage>
</organism>
<gene>
    <name evidence="1" type="ORF">CLV29_1042</name>
</gene>
<protein>
    <recommendedName>
        <fullName evidence="3">Type I restriction modification DNA specificity protein</fullName>
    </recommendedName>
</protein>
<evidence type="ECO:0000313" key="1">
    <source>
        <dbReference type="EMBL" id="TDT33429.1"/>
    </source>
</evidence>
<reference evidence="1 2" key="1">
    <citation type="submission" date="2019-03" db="EMBL/GenBank/DDBJ databases">
        <title>Genomic Encyclopedia of Archaeal and Bacterial Type Strains, Phase II (KMG-II): from individual species to whole genera.</title>
        <authorList>
            <person name="Goeker M."/>
        </authorList>
    </citation>
    <scope>NUCLEOTIDE SEQUENCE [LARGE SCALE GENOMIC DNA]</scope>
    <source>
        <strain evidence="1 2">DSM 24323</strain>
    </source>
</reference>
<dbReference type="AlphaFoldDB" id="A0A4R7JAK8"/>